<feature type="domain" description="Rhodanese" evidence="2">
    <location>
        <begin position="408"/>
        <end position="496"/>
    </location>
</feature>
<dbReference type="OrthoDB" id="9784009at2"/>
<dbReference type="GO" id="GO:0050313">
    <property type="term" value="F:sulfur dioxygenase activity"/>
    <property type="evidence" value="ECO:0007669"/>
    <property type="project" value="InterPro"/>
</dbReference>
<organism evidence="3 4">
    <name type="scientific">Lujinxingia vulgaris</name>
    <dbReference type="NCBI Taxonomy" id="2600176"/>
    <lineage>
        <taxon>Bacteria</taxon>
        <taxon>Deltaproteobacteria</taxon>
        <taxon>Bradymonadales</taxon>
        <taxon>Lujinxingiaceae</taxon>
        <taxon>Lujinxingia</taxon>
    </lineage>
</organism>
<dbReference type="GO" id="GO:0070813">
    <property type="term" value="P:hydrogen sulfide metabolic process"/>
    <property type="evidence" value="ECO:0007669"/>
    <property type="project" value="TreeGrafter"/>
</dbReference>
<dbReference type="InterPro" id="IPR036873">
    <property type="entry name" value="Rhodanese-like_dom_sf"/>
</dbReference>
<dbReference type="Proteomes" id="UP000321046">
    <property type="component" value="Unassembled WGS sequence"/>
</dbReference>
<keyword evidence="1" id="KW-0479">Metal-binding</keyword>
<gene>
    <name evidence="3" type="ORF">FRC96_19325</name>
</gene>
<evidence type="ECO:0000313" key="4">
    <source>
        <dbReference type="Proteomes" id="UP000321046"/>
    </source>
</evidence>
<dbReference type="PANTHER" id="PTHR43084">
    <property type="entry name" value="PERSULFIDE DIOXYGENASE ETHE1"/>
    <property type="match status" value="1"/>
</dbReference>
<evidence type="ECO:0000259" key="2">
    <source>
        <dbReference type="PROSITE" id="PS50206"/>
    </source>
</evidence>
<comment type="caution">
    <text evidence="3">The sequence shown here is derived from an EMBL/GenBank/DDBJ whole genome shotgun (WGS) entry which is preliminary data.</text>
</comment>
<evidence type="ECO:0000256" key="1">
    <source>
        <dbReference type="ARBA" id="ARBA00022723"/>
    </source>
</evidence>
<protein>
    <submittedName>
        <fullName evidence="3">MBL fold metallo-hydrolase</fullName>
    </submittedName>
</protein>
<dbReference type="InterPro" id="IPR001279">
    <property type="entry name" value="Metallo-B-lactamas"/>
</dbReference>
<dbReference type="FunFam" id="3.60.15.10:FF:000030">
    <property type="entry name" value="Metallo-beta-lactamase family protein"/>
    <property type="match status" value="1"/>
</dbReference>
<dbReference type="CDD" id="cd07724">
    <property type="entry name" value="POD-like_MBL-fold"/>
    <property type="match status" value="1"/>
</dbReference>
<dbReference type="PANTHER" id="PTHR43084:SF1">
    <property type="entry name" value="PERSULFIDE DIOXYGENASE ETHE1, MITOCHONDRIAL"/>
    <property type="match status" value="1"/>
</dbReference>
<dbReference type="Gene3D" id="3.40.250.10">
    <property type="entry name" value="Rhodanese-like domain"/>
    <property type="match status" value="2"/>
</dbReference>
<dbReference type="GO" id="GO:0016787">
    <property type="term" value="F:hydrolase activity"/>
    <property type="evidence" value="ECO:0007669"/>
    <property type="project" value="UniProtKB-KW"/>
</dbReference>
<accession>A0A5C6WW54</accession>
<dbReference type="Gene3D" id="3.60.15.10">
    <property type="entry name" value="Ribonuclease Z/Hydroxyacylglutathione hydrolase-like"/>
    <property type="match status" value="1"/>
</dbReference>
<dbReference type="InterPro" id="IPR001763">
    <property type="entry name" value="Rhodanese-like_dom"/>
</dbReference>
<dbReference type="SMART" id="SM00450">
    <property type="entry name" value="RHOD"/>
    <property type="match status" value="2"/>
</dbReference>
<dbReference type="Pfam" id="PF00581">
    <property type="entry name" value="Rhodanese"/>
    <property type="match status" value="2"/>
</dbReference>
<dbReference type="InterPro" id="IPR051682">
    <property type="entry name" value="Mito_Persulfide_Diox"/>
</dbReference>
<dbReference type="Pfam" id="PF00753">
    <property type="entry name" value="Lactamase_B"/>
    <property type="match status" value="1"/>
</dbReference>
<dbReference type="EMBL" id="VOSL01000141">
    <property type="protein sequence ID" value="TXD32054.1"/>
    <property type="molecule type" value="Genomic_DNA"/>
</dbReference>
<dbReference type="SUPFAM" id="SSF56281">
    <property type="entry name" value="Metallo-hydrolase/oxidoreductase"/>
    <property type="match status" value="1"/>
</dbReference>
<dbReference type="PROSITE" id="PS50206">
    <property type="entry name" value="RHODANESE_3"/>
    <property type="match status" value="2"/>
</dbReference>
<proteinExistence type="predicted"/>
<reference evidence="3 4" key="1">
    <citation type="submission" date="2019-08" db="EMBL/GenBank/DDBJ databases">
        <title>Bradymonadales sp. TMQ2.</title>
        <authorList>
            <person name="Liang Q."/>
        </authorList>
    </citation>
    <scope>NUCLEOTIDE SEQUENCE [LARGE SCALE GENOMIC DNA]</scope>
    <source>
        <strain evidence="3 4">TMQ2</strain>
    </source>
</reference>
<dbReference type="SUPFAM" id="SSF52821">
    <property type="entry name" value="Rhodanese/Cell cycle control phosphatase"/>
    <property type="match status" value="2"/>
</dbReference>
<feature type="domain" description="Rhodanese" evidence="2">
    <location>
        <begin position="307"/>
        <end position="386"/>
    </location>
</feature>
<dbReference type="InterPro" id="IPR044528">
    <property type="entry name" value="POD-like_MBL-fold"/>
</dbReference>
<sequence>MLYLRAVNLCIGSRSSRKKNDVQLQGSPMIFERLYDSDLAQSSFLIGCPDTQKALVVDPRRDLEPYFELAREHGLRITDVAETHIHADFLSGGRELARATGATFWHSAEGDASWQYSGLDALQTKALRDGERIELGRCAIEAVHTPGHTPEHLSFLLYDEERAIAGLTGDFLFVGTLGRPDLIDATGLGENMSEKAAKALYSSVKRAIDRFPHDVPLWPGHGAGSACGKSIGALPNTTLAIELESAAWVPFVQKGDEQGFIQHILAEQPESPTYFRRMKEENRDGFALRDRSARPSRAYPHLIQRALSGDFEVLDLRPRDDFQRAHLKGSLHLPLGSHFATWSGWVLPERKPLLLITGAGTDADRAAETLLRIGQDNVVGFLPFDALPQAELTSQPHVDVSEAHPTWQAEDAIFLDVRGASEWRQGYIPGALHHPLPRLTTELDAIPRKRDLIVYCGSGARAAVATSLLHAHGFTRAKAFDGSMGAWKEADLPVETPQKGARAAE</sequence>
<dbReference type="AlphaFoldDB" id="A0A5C6WW54"/>
<dbReference type="SMART" id="SM00849">
    <property type="entry name" value="Lactamase_B"/>
    <property type="match status" value="1"/>
</dbReference>
<dbReference type="GO" id="GO:0006749">
    <property type="term" value="P:glutathione metabolic process"/>
    <property type="evidence" value="ECO:0007669"/>
    <property type="project" value="InterPro"/>
</dbReference>
<evidence type="ECO:0000313" key="3">
    <source>
        <dbReference type="EMBL" id="TXD32054.1"/>
    </source>
</evidence>
<keyword evidence="3" id="KW-0378">Hydrolase</keyword>
<dbReference type="InterPro" id="IPR036866">
    <property type="entry name" value="RibonucZ/Hydroxyglut_hydro"/>
</dbReference>
<dbReference type="CDD" id="cd00158">
    <property type="entry name" value="RHOD"/>
    <property type="match status" value="2"/>
</dbReference>
<dbReference type="GO" id="GO:0046872">
    <property type="term" value="F:metal ion binding"/>
    <property type="evidence" value="ECO:0007669"/>
    <property type="project" value="UniProtKB-KW"/>
</dbReference>
<name>A0A5C6WW54_9DELT</name>